<keyword evidence="2 14" id="KW-0813">Transport</keyword>
<dbReference type="Pfam" id="PF13246">
    <property type="entry name" value="Cation_ATPase"/>
    <property type="match status" value="1"/>
</dbReference>
<dbReference type="Pfam" id="PF00122">
    <property type="entry name" value="E1-E2_ATPase"/>
    <property type="match status" value="1"/>
</dbReference>
<evidence type="ECO:0000256" key="10">
    <source>
        <dbReference type="ARBA" id="ARBA00022967"/>
    </source>
</evidence>
<dbReference type="SFLD" id="SFLDG00002">
    <property type="entry name" value="C1.7:_P-type_atpase_like"/>
    <property type="match status" value="1"/>
</dbReference>
<keyword evidence="9" id="KW-0460">Magnesium</keyword>
<comment type="caution">
    <text evidence="16">The sequence shown here is derived from an EMBL/GenBank/DDBJ whole genome shotgun (WGS) entry which is preliminary data.</text>
</comment>
<evidence type="ECO:0000256" key="8">
    <source>
        <dbReference type="ARBA" id="ARBA00022840"/>
    </source>
</evidence>
<feature type="transmembrane region" description="Helical" evidence="14">
    <location>
        <begin position="352"/>
        <end position="378"/>
    </location>
</feature>
<keyword evidence="6 14" id="KW-0547">Nucleotide-binding</keyword>
<dbReference type="InterPro" id="IPR023214">
    <property type="entry name" value="HAD_sf"/>
</dbReference>
<evidence type="ECO:0000256" key="14">
    <source>
        <dbReference type="RuleBase" id="RU361146"/>
    </source>
</evidence>
<keyword evidence="8 14" id="KW-0067">ATP-binding</keyword>
<dbReference type="EC" id="7.2.2.10" evidence="14"/>
<evidence type="ECO:0000256" key="3">
    <source>
        <dbReference type="ARBA" id="ARBA00022568"/>
    </source>
</evidence>
<dbReference type="EMBL" id="BAAFRS010000361">
    <property type="protein sequence ID" value="GAB1227871.1"/>
    <property type="molecule type" value="Genomic_DNA"/>
</dbReference>
<comment type="caution">
    <text evidence="14">Lacks conserved residue(s) required for the propagation of feature annotation.</text>
</comment>
<feature type="domain" description="Cation-transporting P-type ATPase N-terminal" evidence="15">
    <location>
        <begin position="40"/>
        <end position="112"/>
    </location>
</feature>
<dbReference type="SUPFAM" id="SSF81653">
    <property type="entry name" value="Calcium ATPase, transduction domain A"/>
    <property type="match status" value="1"/>
</dbReference>
<dbReference type="InterPro" id="IPR023298">
    <property type="entry name" value="ATPase_P-typ_TM_dom_sf"/>
</dbReference>
<dbReference type="PRINTS" id="PR00119">
    <property type="entry name" value="CATATPASE"/>
</dbReference>
<dbReference type="PROSITE" id="PS00154">
    <property type="entry name" value="ATPASE_E1_E2"/>
    <property type="match status" value="1"/>
</dbReference>
<feature type="transmembrane region" description="Helical" evidence="14">
    <location>
        <begin position="97"/>
        <end position="117"/>
    </location>
</feature>
<dbReference type="SUPFAM" id="SSF81665">
    <property type="entry name" value="Calcium ATPase, transmembrane domain M"/>
    <property type="match status" value="1"/>
</dbReference>
<accession>A0ABQ0DYF3</accession>
<evidence type="ECO:0000256" key="5">
    <source>
        <dbReference type="ARBA" id="ARBA00022723"/>
    </source>
</evidence>
<protein>
    <recommendedName>
        <fullName evidence="14">Calcium-transporting ATPase</fullName>
        <ecNumber evidence="14">7.2.2.10</ecNumber>
    </recommendedName>
</protein>
<evidence type="ECO:0000256" key="2">
    <source>
        <dbReference type="ARBA" id="ARBA00022448"/>
    </source>
</evidence>
<keyword evidence="4 14" id="KW-0812">Transmembrane</keyword>
<evidence type="ECO:0000256" key="4">
    <source>
        <dbReference type="ARBA" id="ARBA00022692"/>
    </source>
</evidence>
<dbReference type="InterPro" id="IPR059000">
    <property type="entry name" value="ATPase_P-type_domA"/>
</dbReference>
<evidence type="ECO:0000313" key="16">
    <source>
        <dbReference type="EMBL" id="GAB1227871.1"/>
    </source>
</evidence>
<keyword evidence="13 14" id="KW-0472">Membrane</keyword>
<dbReference type="SMART" id="SM00831">
    <property type="entry name" value="Cation_ATPase_N"/>
    <property type="match status" value="1"/>
</dbReference>
<dbReference type="Gene3D" id="3.40.50.1000">
    <property type="entry name" value="HAD superfamily/HAD-like"/>
    <property type="match status" value="1"/>
</dbReference>
<dbReference type="Pfam" id="PF00689">
    <property type="entry name" value="Cation_ATPase_C"/>
    <property type="match status" value="1"/>
</dbReference>
<dbReference type="InterPro" id="IPR004014">
    <property type="entry name" value="ATPase_P-typ_cation-transptr_N"/>
</dbReference>
<dbReference type="Pfam" id="PF08282">
    <property type="entry name" value="Hydrolase_3"/>
    <property type="match status" value="1"/>
</dbReference>
<dbReference type="Gene3D" id="3.40.1110.10">
    <property type="entry name" value="Calcium-transporting ATPase, cytoplasmic domain N"/>
    <property type="match status" value="1"/>
</dbReference>
<evidence type="ECO:0000256" key="11">
    <source>
        <dbReference type="ARBA" id="ARBA00022989"/>
    </source>
</evidence>
<feature type="transmembrane region" description="Helical" evidence="14">
    <location>
        <begin position="984"/>
        <end position="1007"/>
    </location>
</feature>
<dbReference type="InterPro" id="IPR001757">
    <property type="entry name" value="P_typ_ATPase"/>
</dbReference>
<dbReference type="SFLD" id="SFLDS00003">
    <property type="entry name" value="Haloacid_Dehalogenase"/>
    <property type="match status" value="1"/>
</dbReference>
<evidence type="ECO:0000256" key="6">
    <source>
        <dbReference type="ARBA" id="ARBA00022741"/>
    </source>
</evidence>
<dbReference type="SUPFAM" id="SSF81660">
    <property type="entry name" value="Metal cation-transporting ATPase, ATP-binding domain N"/>
    <property type="match status" value="1"/>
</dbReference>
<dbReference type="NCBIfam" id="TIGR01494">
    <property type="entry name" value="ATPase_P-type"/>
    <property type="match status" value="3"/>
</dbReference>
<dbReference type="Gene3D" id="1.20.1110.10">
    <property type="entry name" value="Calcium-transporting ATPase, transmembrane domain"/>
    <property type="match status" value="1"/>
</dbReference>
<evidence type="ECO:0000256" key="13">
    <source>
        <dbReference type="ARBA" id="ARBA00023136"/>
    </source>
</evidence>
<dbReference type="SUPFAM" id="SSF56784">
    <property type="entry name" value="HAD-like"/>
    <property type="match status" value="1"/>
</dbReference>
<keyword evidence="7 14" id="KW-0106">Calcium</keyword>
<sequence length="1067" mass="118634">MTESKEKPEIGHVDSTIHYNIKGNELIDIIEHRNNEKYQRLGGIHGLCELLNVDEKKGIALNSITKRVQQFGNNLLPPAERQSFFEIWQDALGDQTLLILIASAIVSLILAFIVPHAKKECSSNIDTEPPDYYEGIAILVAVFAVSLIGAWNDYSKQSKFIEIASKETDCSVKIIRDGVPMESTSSQLVVGDIVYLSVGDVLPADGIYLKGNGVRIDESEMTGESASVKKSENNFVCLSGCTVTDGNGTMVVVAVGQNSQWGKLKGYVNKDKQRPTPLQERLDELAENIGKMGMFCAAIVFIVLTLWWFYKAITFTGYVQPDDHCKLCSPTETTNCVAAKFNWWRITDLVDYFIIAVTIVVVAVPEGLPLAVTVSLAYSMKQMMADNNLVRHLKACETMSNATCICCDKTGTLTENRMSVTNIWIGNEVIEVDQTNKIPITGELLHHLSVNIGINTSLSSNITSSNQAIGNETDCALLLFLKKIAMSPSLIRSTNTISRQWVFNSENKRMDTVSDNCIYSKGAPEIIIGESMYYLNQNGEEAEFYEDQKDQINQIIDQWENKGKRVIALSYKKMEEKEFQEWNNTQNNEKINIKNTCLLAIVGISDPVRLEVPHAIDSCKNAGISVRMVTGDHVKTALAIAKECGIVGDCQIIDKDHNCSGNIDIAMMGKDFSLLSDEGVDRILPRLKILARCSPQDKQRLVERLLIAGEVVAVTGDGTNDVPAFKEADVALAMGLRGTDVAKQAADIVILDDNFNSIVKAVIWGRCVYDNIRKFIQFQVTVNIVALALCVIGSICQMGSPLNSMQMLWVNLIMDTLAALALGTEKPTIDLLKRKPFKRTDSLLSKQMLIKVAIQVTYQLGILLTVLFFGSTFKFISAPCGYISTIEDYPGKEYICNDNKKHTIIDVQEDTITLQTIIFNTFVFCQIFNEVNSRRVNGETDVFKGIFTNYIFIGIELLQIIVQMSIVIFSGATFGVKPYPGISLTQWGVCILLGLVSLPLGLLNGFFKEKLTNKTTSVFDIEEVEMKNNKKNDNDKWEDEKINCTEENNDFDKAFETNSDDISLTMN</sequence>
<dbReference type="InterPro" id="IPR008250">
    <property type="entry name" value="ATPase_P-typ_transduc_dom_A_sf"/>
</dbReference>
<comment type="similarity">
    <text evidence="14">Belongs to the cation transport ATPase (P-type) (TC 3.A.3) family.</text>
</comment>
<dbReference type="InterPro" id="IPR036412">
    <property type="entry name" value="HAD-like_sf"/>
</dbReference>
<keyword evidence="11 14" id="KW-1133">Transmembrane helix</keyword>
<evidence type="ECO:0000256" key="7">
    <source>
        <dbReference type="ARBA" id="ARBA00022837"/>
    </source>
</evidence>
<dbReference type="InterPro" id="IPR006068">
    <property type="entry name" value="ATPase_P-typ_cation-transptr_C"/>
</dbReference>
<keyword evidence="3 14" id="KW-0109">Calcium transport</keyword>
<dbReference type="Gene3D" id="2.70.150.10">
    <property type="entry name" value="Calcium-transporting ATPase, cytoplasmic transduction domain A"/>
    <property type="match status" value="1"/>
</dbReference>
<proteinExistence type="inferred from homology"/>
<dbReference type="PANTHER" id="PTHR24093:SF369">
    <property type="entry name" value="CALCIUM-TRANSPORTING ATPASE"/>
    <property type="match status" value="1"/>
</dbReference>
<dbReference type="Pfam" id="PF00690">
    <property type="entry name" value="Cation_ATPase_N"/>
    <property type="match status" value="1"/>
</dbReference>
<dbReference type="Proteomes" id="UP001628156">
    <property type="component" value="Unassembled WGS sequence"/>
</dbReference>
<dbReference type="InterPro" id="IPR023299">
    <property type="entry name" value="ATPase_P-typ_cyto_dom_N"/>
</dbReference>
<comment type="subcellular location">
    <subcellularLocation>
        <location evidence="1">Endomembrane system</location>
        <topology evidence="1">Multi-pass membrane protein</topology>
    </subcellularLocation>
    <subcellularLocation>
        <location evidence="14">Membrane</location>
        <topology evidence="14">Multi-pass membrane protein</topology>
    </subcellularLocation>
</comment>
<evidence type="ECO:0000256" key="12">
    <source>
        <dbReference type="ARBA" id="ARBA00023065"/>
    </source>
</evidence>
<dbReference type="InterPro" id="IPR044492">
    <property type="entry name" value="P_typ_ATPase_HD_dom"/>
</dbReference>
<reference evidence="16 17" key="1">
    <citation type="journal article" date="2019" name="PLoS Negl. Trop. Dis.">
        <title>Whole genome sequencing of Entamoeba nuttalli reveals mammalian host-related molecular signatures and a novel octapeptide-repeat surface protein.</title>
        <authorList>
            <person name="Tanaka M."/>
            <person name="Makiuchi T."/>
            <person name="Komiyama T."/>
            <person name="Shiina T."/>
            <person name="Osaki K."/>
            <person name="Tachibana H."/>
        </authorList>
    </citation>
    <scope>NUCLEOTIDE SEQUENCE [LARGE SCALE GENOMIC DNA]</scope>
    <source>
        <strain evidence="16 17">P19-061405</strain>
    </source>
</reference>
<feature type="transmembrane region" description="Helical" evidence="14">
    <location>
        <begin position="950"/>
        <end position="972"/>
    </location>
</feature>
<keyword evidence="5" id="KW-0479">Metal-binding</keyword>
<name>A0ABQ0DYF3_9EUKA</name>
<dbReference type="InterPro" id="IPR006408">
    <property type="entry name" value="P-type_ATPase_IIB"/>
</dbReference>
<keyword evidence="17" id="KW-1185">Reference proteome</keyword>
<dbReference type="PANTHER" id="PTHR24093">
    <property type="entry name" value="CATION TRANSPORTING ATPASE"/>
    <property type="match status" value="1"/>
</dbReference>
<dbReference type="NCBIfam" id="TIGR01517">
    <property type="entry name" value="ATPase-IIB_Ca"/>
    <property type="match status" value="1"/>
</dbReference>
<evidence type="ECO:0000259" key="15">
    <source>
        <dbReference type="SMART" id="SM00831"/>
    </source>
</evidence>
<dbReference type="InterPro" id="IPR018303">
    <property type="entry name" value="ATPase_P-typ_P_site"/>
</dbReference>
<evidence type="ECO:0000256" key="1">
    <source>
        <dbReference type="ARBA" id="ARBA00004127"/>
    </source>
</evidence>
<feature type="transmembrane region" description="Helical" evidence="14">
    <location>
        <begin position="848"/>
        <end position="869"/>
    </location>
</feature>
<keyword evidence="12 14" id="KW-0406">Ion transport</keyword>
<feature type="transmembrane region" description="Helical" evidence="14">
    <location>
        <begin position="292"/>
        <end position="310"/>
    </location>
</feature>
<gene>
    <name evidence="16" type="ORF">ENUP19_0361G0049</name>
</gene>
<feature type="transmembrane region" description="Helical" evidence="14">
    <location>
        <begin position="132"/>
        <end position="151"/>
    </location>
</feature>
<comment type="catalytic activity">
    <reaction evidence="14">
        <text>Ca(2+)(in) + ATP + H2O = Ca(2+)(out) + ADP + phosphate + H(+)</text>
        <dbReference type="Rhea" id="RHEA:18105"/>
        <dbReference type="ChEBI" id="CHEBI:15377"/>
        <dbReference type="ChEBI" id="CHEBI:15378"/>
        <dbReference type="ChEBI" id="CHEBI:29108"/>
        <dbReference type="ChEBI" id="CHEBI:30616"/>
        <dbReference type="ChEBI" id="CHEBI:43474"/>
        <dbReference type="ChEBI" id="CHEBI:456216"/>
        <dbReference type="EC" id="7.2.2.10"/>
    </reaction>
</comment>
<keyword evidence="10" id="KW-1278">Translocase</keyword>
<evidence type="ECO:0000313" key="17">
    <source>
        <dbReference type="Proteomes" id="UP001628156"/>
    </source>
</evidence>
<comment type="function">
    <text evidence="14">Catalyzes the hydrolysis of ATP coupled with the transport of calcium.</text>
</comment>
<organism evidence="16 17">
    <name type="scientific">Entamoeba nuttalli</name>
    <dbReference type="NCBI Taxonomy" id="412467"/>
    <lineage>
        <taxon>Eukaryota</taxon>
        <taxon>Amoebozoa</taxon>
        <taxon>Evosea</taxon>
        <taxon>Archamoebae</taxon>
        <taxon>Mastigamoebida</taxon>
        <taxon>Entamoebidae</taxon>
        <taxon>Entamoeba</taxon>
    </lineage>
</organism>
<evidence type="ECO:0000256" key="9">
    <source>
        <dbReference type="ARBA" id="ARBA00022842"/>
    </source>
</evidence>
<feature type="transmembrane region" description="Helical" evidence="14">
    <location>
        <begin position="780"/>
        <end position="800"/>
    </location>
</feature>
<dbReference type="SFLD" id="SFLDF00027">
    <property type="entry name" value="p-type_atpase"/>
    <property type="match status" value="1"/>
</dbReference>